<dbReference type="VEuPathDB" id="FungiDB:ACLA_097240"/>
<accession>A1CMJ9</accession>
<evidence type="ECO:0000256" key="8">
    <source>
        <dbReference type="SAM" id="MobiDB-lite"/>
    </source>
</evidence>
<dbReference type="Gene3D" id="4.10.240.10">
    <property type="entry name" value="Zn(2)-C6 fungal-type DNA-binding domain"/>
    <property type="match status" value="1"/>
</dbReference>
<feature type="domain" description="Zn(2)-C6 fungal-type" evidence="9">
    <location>
        <begin position="72"/>
        <end position="101"/>
    </location>
</feature>
<protein>
    <submittedName>
        <fullName evidence="11">C2H2 type zinc finger domain protein</fullName>
    </submittedName>
</protein>
<keyword evidence="4" id="KW-0238">DNA-binding</keyword>
<sequence length="361" mass="40855">MKHSGEFRCDVPGCKASYRRKEHLNRHREQHVPRRSFQCRICSRIFGRNDTLRRHVRQSHQGSEPAPPLRQACANCRALKARCEGGPPCSRCQRGGISCSLHDELGPSGKDSSPPLADQPSPTGKIQQFLKLYFEVFHPHWPFIHRGSFNPRTEAPLLVQSMIVMGMKLQDKWDASVAENASRISSWPIPTYQAILLHIIFTLLHRDNISLGLDLKPSLSASKTALLASLVGSCRRLGVFHYPNILARYQPDDLVTYVWVSVEEVKRFGVALYKVCKTLSSDRRNTDINTHTVECSIPGGTSWQLTASELEFPMPKYDPVWDAVGEGEWRAAVSKDMECIDLSDTMESQWISRMSELLQLT</sequence>
<evidence type="ECO:0000256" key="3">
    <source>
        <dbReference type="ARBA" id="ARBA00023015"/>
    </source>
</evidence>
<proteinExistence type="predicted"/>
<dbReference type="GeneID" id="4702323"/>
<evidence type="ECO:0000313" key="12">
    <source>
        <dbReference type="Proteomes" id="UP000006701"/>
    </source>
</evidence>
<feature type="region of interest" description="Disordered" evidence="8">
    <location>
        <begin position="103"/>
        <end position="122"/>
    </location>
</feature>
<dbReference type="GO" id="GO:0006351">
    <property type="term" value="P:DNA-templated transcription"/>
    <property type="evidence" value="ECO:0007669"/>
    <property type="project" value="InterPro"/>
</dbReference>
<feature type="domain" description="C2H2-type" evidence="10">
    <location>
        <begin position="37"/>
        <end position="65"/>
    </location>
</feature>
<dbReference type="CDD" id="cd00067">
    <property type="entry name" value="GAL4"/>
    <property type="match status" value="1"/>
</dbReference>
<keyword evidence="2" id="KW-0862">Zinc</keyword>
<dbReference type="Pfam" id="PF00096">
    <property type="entry name" value="zf-C2H2"/>
    <property type="match status" value="2"/>
</dbReference>
<evidence type="ECO:0000256" key="1">
    <source>
        <dbReference type="ARBA" id="ARBA00022723"/>
    </source>
</evidence>
<dbReference type="SUPFAM" id="SSF57701">
    <property type="entry name" value="Zn2/Cys6 DNA-binding domain"/>
    <property type="match status" value="1"/>
</dbReference>
<reference evidence="11 12" key="1">
    <citation type="journal article" date="2008" name="PLoS Genet.">
        <title>Genomic islands in the pathogenic filamentous fungus Aspergillus fumigatus.</title>
        <authorList>
            <person name="Fedorova N.D."/>
            <person name="Khaldi N."/>
            <person name="Joardar V.S."/>
            <person name="Maiti R."/>
            <person name="Amedeo P."/>
            <person name="Anderson M.J."/>
            <person name="Crabtree J."/>
            <person name="Silva J.C."/>
            <person name="Badger J.H."/>
            <person name="Albarraq A."/>
            <person name="Angiuoli S."/>
            <person name="Bussey H."/>
            <person name="Bowyer P."/>
            <person name="Cotty P.J."/>
            <person name="Dyer P.S."/>
            <person name="Egan A."/>
            <person name="Galens K."/>
            <person name="Fraser-Liggett C.M."/>
            <person name="Haas B.J."/>
            <person name="Inman J.M."/>
            <person name="Kent R."/>
            <person name="Lemieux S."/>
            <person name="Malavazi I."/>
            <person name="Orvis J."/>
            <person name="Roemer T."/>
            <person name="Ronning C.M."/>
            <person name="Sundaram J.P."/>
            <person name="Sutton G."/>
            <person name="Turner G."/>
            <person name="Venter J.C."/>
            <person name="White O.R."/>
            <person name="Whitty B.R."/>
            <person name="Youngman P."/>
            <person name="Wolfe K.H."/>
            <person name="Goldman G.H."/>
            <person name="Wortman J.R."/>
            <person name="Jiang B."/>
            <person name="Denning D.W."/>
            <person name="Nierman W.C."/>
        </authorList>
    </citation>
    <scope>NUCLEOTIDE SEQUENCE [LARGE SCALE GENOMIC DNA]</scope>
    <source>
        <strain evidence="12">ATCC 1007 / CBS 513.65 / DSM 816 / NCTC 3887 / NRRL 1</strain>
    </source>
</reference>
<keyword evidence="5" id="KW-0804">Transcription</keyword>
<dbReference type="SUPFAM" id="SSF57667">
    <property type="entry name" value="beta-beta-alpha zinc fingers"/>
    <property type="match status" value="1"/>
</dbReference>
<dbReference type="GO" id="GO:0000981">
    <property type="term" value="F:DNA-binding transcription factor activity, RNA polymerase II-specific"/>
    <property type="evidence" value="ECO:0007669"/>
    <property type="project" value="InterPro"/>
</dbReference>
<dbReference type="PROSITE" id="PS50157">
    <property type="entry name" value="ZINC_FINGER_C2H2_2"/>
    <property type="match status" value="2"/>
</dbReference>
<evidence type="ECO:0000256" key="7">
    <source>
        <dbReference type="PROSITE-ProRule" id="PRU00042"/>
    </source>
</evidence>
<keyword evidence="7" id="KW-0863">Zinc-finger</keyword>
<dbReference type="eggNOG" id="KOG1721">
    <property type="taxonomic scope" value="Eukaryota"/>
</dbReference>
<dbReference type="OMA" id="KSRCQGG"/>
<dbReference type="RefSeq" id="XP_001270212.1">
    <property type="nucleotide sequence ID" value="XM_001270211.1"/>
</dbReference>
<dbReference type="Pfam" id="PF04082">
    <property type="entry name" value="Fungal_trans"/>
    <property type="match status" value="1"/>
</dbReference>
<dbReference type="OrthoDB" id="10261408at2759"/>
<dbReference type="Proteomes" id="UP000006701">
    <property type="component" value="Unassembled WGS sequence"/>
</dbReference>
<dbReference type="KEGG" id="act:ACLA_097240"/>
<evidence type="ECO:0000256" key="4">
    <source>
        <dbReference type="ARBA" id="ARBA00023125"/>
    </source>
</evidence>
<dbReference type="CDD" id="cd12148">
    <property type="entry name" value="fungal_TF_MHR"/>
    <property type="match status" value="1"/>
</dbReference>
<organism evidence="11 12">
    <name type="scientific">Aspergillus clavatus (strain ATCC 1007 / CBS 513.65 / DSM 816 / NCTC 3887 / NRRL 1 / QM 1276 / 107)</name>
    <dbReference type="NCBI Taxonomy" id="344612"/>
    <lineage>
        <taxon>Eukaryota</taxon>
        <taxon>Fungi</taxon>
        <taxon>Dikarya</taxon>
        <taxon>Ascomycota</taxon>
        <taxon>Pezizomycotina</taxon>
        <taxon>Eurotiomycetes</taxon>
        <taxon>Eurotiomycetidae</taxon>
        <taxon>Eurotiales</taxon>
        <taxon>Aspergillaceae</taxon>
        <taxon>Aspergillus</taxon>
        <taxon>Aspergillus subgen. Fumigati</taxon>
    </lineage>
</organism>
<dbReference type="InterPro" id="IPR036864">
    <property type="entry name" value="Zn2-C6_fun-type_DNA-bd_sf"/>
</dbReference>
<keyword evidence="12" id="KW-1185">Reference proteome</keyword>
<keyword evidence="3" id="KW-0805">Transcription regulation</keyword>
<dbReference type="InterPro" id="IPR036236">
    <property type="entry name" value="Znf_C2H2_sf"/>
</dbReference>
<feature type="domain" description="C2H2-type" evidence="10">
    <location>
        <begin position="7"/>
        <end position="36"/>
    </location>
</feature>
<dbReference type="SMART" id="SM00355">
    <property type="entry name" value="ZnF_C2H2"/>
    <property type="match status" value="2"/>
</dbReference>
<evidence type="ECO:0000313" key="11">
    <source>
        <dbReference type="EMBL" id="EAW08786.1"/>
    </source>
</evidence>
<dbReference type="PROSITE" id="PS00028">
    <property type="entry name" value="ZINC_FINGER_C2H2_1"/>
    <property type="match status" value="2"/>
</dbReference>
<dbReference type="HOGENOM" id="CLU_037785_0_0_1"/>
<evidence type="ECO:0000256" key="6">
    <source>
        <dbReference type="ARBA" id="ARBA00023242"/>
    </source>
</evidence>
<dbReference type="Gene3D" id="3.30.160.60">
    <property type="entry name" value="Classic Zinc Finger"/>
    <property type="match status" value="2"/>
</dbReference>
<dbReference type="PROSITE" id="PS50048">
    <property type="entry name" value="ZN2_CY6_FUNGAL_2"/>
    <property type="match status" value="1"/>
</dbReference>
<keyword evidence="1" id="KW-0479">Metal-binding</keyword>
<dbReference type="Pfam" id="PF00172">
    <property type="entry name" value="Zn_clus"/>
    <property type="match status" value="1"/>
</dbReference>
<dbReference type="PANTHER" id="PTHR47660">
    <property type="entry name" value="TRANSCRIPTION FACTOR WITH C2H2 AND ZN(2)-CYS(6) DNA BINDING DOMAIN (EUROFUNG)-RELATED-RELATED"/>
    <property type="match status" value="1"/>
</dbReference>
<evidence type="ECO:0000256" key="2">
    <source>
        <dbReference type="ARBA" id="ARBA00022833"/>
    </source>
</evidence>
<name>A1CMJ9_ASPCL</name>
<dbReference type="InterPro" id="IPR013087">
    <property type="entry name" value="Znf_C2H2_type"/>
</dbReference>
<evidence type="ECO:0000256" key="5">
    <source>
        <dbReference type="ARBA" id="ARBA00023163"/>
    </source>
</evidence>
<dbReference type="AlphaFoldDB" id="A1CMJ9"/>
<evidence type="ECO:0000259" key="9">
    <source>
        <dbReference type="PROSITE" id="PS50048"/>
    </source>
</evidence>
<dbReference type="EMBL" id="DS027058">
    <property type="protein sequence ID" value="EAW08786.1"/>
    <property type="molecule type" value="Genomic_DNA"/>
</dbReference>
<dbReference type="SMART" id="SM00066">
    <property type="entry name" value="GAL4"/>
    <property type="match status" value="1"/>
</dbReference>
<keyword evidence="6" id="KW-0539">Nucleus</keyword>
<dbReference type="PROSITE" id="PS00463">
    <property type="entry name" value="ZN2_CY6_FUNGAL_1"/>
    <property type="match status" value="1"/>
</dbReference>
<dbReference type="GO" id="GO:0003677">
    <property type="term" value="F:DNA binding"/>
    <property type="evidence" value="ECO:0007669"/>
    <property type="project" value="UniProtKB-KW"/>
</dbReference>
<evidence type="ECO:0000259" key="10">
    <source>
        <dbReference type="PROSITE" id="PS50157"/>
    </source>
</evidence>
<gene>
    <name evidence="11" type="ORF">ACLA_097240</name>
</gene>
<dbReference type="InterPro" id="IPR001138">
    <property type="entry name" value="Zn2Cys6_DnaBD"/>
</dbReference>
<dbReference type="InterPro" id="IPR007219">
    <property type="entry name" value="XnlR_reg_dom"/>
</dbReference>
<dbReference type="GO" id="GO:0008270">
    <property type="term" value="F:zinc ion binding"/>
    <property type="evidence" value="ECO:0007669"/>
    <property type="project" value="UniProtKB-KW"/>
</dbReference>